<sequence>MEGSTAGVIILFKMSRTDQTVMALIADMRLVHTYFTVFGAIRLLFSMMVKSAPWNKCYGKYPKHQDRKELVNM</sequence>
<reference evidence="2 3" key="1">
    <citation type="submission" date="2016-10" db="EMBL/GenBank/DDBJ databases">
        <authorList>
            <person name="de Groot N.N."/>
        </authorList>
    </citation>
    <scope>NUCLEOTIDE SEQUENCE [LARGE SCALE GENOMIC DNA]</scope>
    <source>
        <strain evidence="2 3">DSM 19033</strain>
    </source>
</reference>
<proteinExistence type="predicted"/>
<gene>
    <name evidence="2" type="ORF">SAMN05443550_102406</name>
</gene>
<keyword evidence="1" id="KW-0812">Transmembrane</keyword>
<dbReference type="AlphaFoldDB" id="A0A1H3ZLQ5"/>
<keyword evidence="3" id="KW-1185">Reference proteome</keyword>
<evidence type="ECO:0000313" key="2">
    <source>
        <dbReference type="EMBL" id="SEA24610.1"/>
    </source>
</evidence>
<feature type="transmembrane region" description="Helical" evidence="1">
    <location>
        <begin position="21"/>
        <end position="45"/>
    </location>
</feature>
<dbReference type="EMBL" id="FNRA01000002">
    <property type="protein sequence ID" value="SEA24610.1"/>
    <property type="molecule type" value="Genomic_DNA"/>
</dbReference>
<dbReference type="Proteomes" id="UP000198850">
    <property type="component" value="Unassembled WGS sequence"/>
</dbReference>
<evidence type="ECO:0000256" key="1">
    <source>
        <dbReference type="SAM" id="Phobius"/>
    </source>
</evidence>
<protein>
    <submittedName>
        <fullName evidence="2">Uncharacterized protein</fullName>
    </submittedName>
</protein>
<name>A0A1H3ZLQ5_9SPHI</name>
<evidence type="ECO:0000313" key="3">
    <source>
        <dbReference type="Proteomes" id="UP000198850"/>
    </source>
</evidence>
<dbReference type="STRING" id="425514.SAMN05443550_102406"/>
<keyword evidence="1" id="KW-0472">Membrane</keyword>
<keyword evidence="1" id="KW-1133">Transmembrane helix</keyword>
<organism evidence="2 3">
    <name type="scientific">Pedobacter hartonius</name>
    <dbReference type="NCBI Taxonomy" id="425514"/>
    <lineage>
        <taxon>Bacteria</taxon>
        <taxon>Pseudomonadati</taxon>
        <taxon>Bacteroidota</taxon>
        <taxon>Sphingobacteriia</taxon>
        <taxon>Sphingobacteriales</taxon>
        <taxon>Sphingobacteriaceae</taxon>
        <taxon>Pedobacter</taxon>
    </lineage>
</organism>
<accession>A0A1H3ZLQ5</accession>